<dbReference type="PROSITE" id="PS51678">
    <property type="entry name" value="SAM_MT_PRMT"/>
    <property type="match status" value="2"/>
</dbReference>
<evidence type="ECO:0000256" key="1">
    <source>
        <dbReference type="ARBA" id="ARBA00001974"/>
    </source>
</evidence>
<evidence type="ECO:0000256" key="4">
    <source>
        <dbReference type="ARBA" id="ARBA00022630"/>
    </source>
</evidence>
<dbReference type="InterPro" id="IPR016167">
    <property type="entry name" value="FAD-bd_PCMH_sub1"/>
</dbReference>
<dbReference type="InterPro" id="IPR016169">
    <property type="entry name" value="FAD-bd_PCMH_sub2"/>
</dbReference>
<evidence type="ECO:0000256" key="9">
    <source>
        <dbReference type="ARBA" id="ARBA00022827"/>
    </source>
</evidence>
<dbReference type="Proteomes" id="UP000823749">
    <property type="component" value="Chromosome 2"/>
</dbReference>
<evidence type="ECO:0000256" key="10">
    <source>
        <dbReference type="ARBA" id="ARBA00023157"/>
    </source>
</evidence>
<dbReference type="EMBL" id="JACTNZ010000002">
    <property type="protein sequence ID" value="KAG5562336.1"/>
    <property type="molecule type" value="Genomic_DNA"/>
</dbReference>
<dbReference type="InterPro" id="IPR016166">
    <property type="entry name" value="FAD-bd_PCMH"/>
</dbReference>
<keyword evidence="6 13" id="KW-0949">S-adenosyl-L-methionine</keyword>
<evidence type="ECO:0000256" key="2">
    <source>
        <dbReference type="ARBA" id="ARBA00005466"/>
    </source>
</evidence>
<dbReference type="SUPFAM" id="SSF53335">
    <property type="entry name" value="S-adenosyl-L-methionine-dependent methyltransferases"/>
    <property type="match status" value="2"/>
</dbReference>
<keyword evidence="10" id="KW-1015">Disulfide bond</keyword>
<dbReference type="Gene3D" id="3.40.50.150">
    <property type="entry name" value="Vaccinia Virus protein VP39"/>
    <property type="match status" value="2"/>
</dbReference>
<comment type="function">
    <text evidence="12">Arginine methyltransferase that can both catalyze the formation of omega-N monomethylarginine (MMA) and symmetrical dimethylarginine (sDMA).</text>
</comment>
<dbReference type="InterPro" id="IPR055135">
    <property type="entry name" value="PRMT_dom"/>
</dbReference>
<dbReference type="InterPro" id="IPR025799">
    <property type="entry name" value="Arg_MeTrfase"/>
</dbReference>
<proteinExistence type="inferred from homology"/>
<dbReference type="GO" id="GO:0071949">
    <property type="term" value="F:FAD binding"/>
    <property type="evidence" value="ECO:0007669"/>
    <property type="project" value="InterPro"/>
</dbReference>
<dbReference type="PROSITE" id="PS51387">
    <property type="entry name" value="FAD_PCMH"/>
    <property type="match status" value="1"/>
</dbReference>
<keyword evidence="11" id="KW-0325">Glycoprotein</keyword>
<evidence type="ECO:0000259" key="14">
    <source>
        <dbReference type="PROSITE" id="PS51387"/>
    </source>
</evidence>
<evidence type="ECO:0000256" key="3">
    <source>
        <dbReference type="ARBA" id="ARBA00022603"/>
    </source>
</evidence>
<dbReference type="Pfam" id="PF08031">
    <property type="entry name" value="BBE"/>
    <property type="match status" value="1"/>
</dbReference>
<dbReference type="FunFam" id="3.30.43.10:FF:000004">
    <property type="entry name" value="Berberine bridge enzyme-like 15"/>
    <property type="match status" value="1"/>
</dbReference>
<keyword evidence="4" id="KW-0285">Flavoprotein</keyword>
<evidence type="ECO:0000256" key="11">
    <source>
        <dbReference type="ARBA" id="ARBA00023180"/>
    </source>
</evidence>
<dbReference type="GO" id="GO:0016274">
    <property type="term" value="F:protein-arginine N-methyltransferase activity"/>
    <property type="evidence" value="ECO:0007669"/>
    <property type="project" value="InterPro"/>
</dbReference>
<accession>A0AAV6LC90</accession>
<keyword evidence="3 13" id="KW-0489">Methyltransferase</keyword>
<dbReference type="AlphaFoldDB" id="A0AAV6LC90"/>
<evidence type="ECO:0000256" key="12">
    <source>
        <dbReference type="ARBA" id="ARBA00054608"/>
    </source>
</evidence>
<keyword evidence="8" id="KW-0677">Repeat</keyword>
<dbReference type="InterPro" id="IPR029063">
    <property type="entry name" value="SAM-dependent_MTases_sf"/>
</dbReference>
<dbReference type="GO" id="GO:0032259">
    <property type="term" value="P:methylation"/>
    <property type="evidence" value="ECO:0007669"/>
    <property type="project" value="UniProtKB-KW"/>
</dbReference>
<dbReference type="Gene3D" id="3.30.465.10">
    <property type="match status" value="1"/>
</dbReference>
<dbReference type="GO" id="GO:0016491">
    <property type="term" value="F:oxidoreductase activity"/>
    <property type="evidence" value="ECO:0007669"/>
    <property type="project" value="InterPro"/>
</dbReference>
<evidence type="ECO:0000256" key="8">
    <source>
        <dbReference type="ARBA" id="ARBA00022737"/>
    </source>
</evidence>
<comment type="caution">
    <text evidence="15">The sequence shown here is derived from an EMBL/GenBank/DDBJ whole genome shotgun (WGS) entry which is preliminary data.</text>
</comment>
<dbReference type="FunFam" id="3.40.50.150:FF:000167">
    <property type="entry name" value="Protein arginine N-methyltransferase"/>
    <property type="match status" value="1"/>
</dbReference>
<organism evidence="15 16">
    <name type="scientific">Rhododendron griersonianum</name>
    <dbReference type="NCBI Taxonomy" id="479676"/>
    <lineage>
        <taxon>Eukaryota</taxon>
        <taxon>Viridiplantae</taxon>
        <taxon>Streptophyta</taxon>
        <taxon>Embryophyta</taxon>
        <taxon>Tracheophyta</taxon>
        <taxon>Spermatophyta</taxon>
        <taxon>Magnoliopsida</taxon>
        <taxon>eudicotyledons</taxon>
        <taxon>Gunneridae</taxon>
        <taxon>Pentapetalae</taxon>
        <taxon>asterids</taxon>
        <taxon>Ericales</taxon>
        <taxon>Ericaceae</taxon>
        <taxon>Ericoideae</taxon>
        <taxon>Rhodoreae</taxon>
        <taxon>Rhododendron</taxon>
    </lineage>
</organism>
<name>A0AAV6LC90_9ERIC</name>
<sequence>MNSGGGRIFQLKLDPLTGNSEWVVIDEEDQGSSPQQQPMLATTSYLDMLNDSRRNRAFRQAIDKSITKPCHVLDIGAGTGLLSMMAARAMDPSKSTIYSTSEGAVTACESYLPMVKLMRKVLRLNGMERKVRVINKRSDELEIGVDISKRADILVSEILDSELLGEGLIPTLQHAHDKLLVENPQTVPYRATTYGQLVESKYLWKLHDLHDNEVQALDDIHLVPTTKETILCVKSQQLAMHCDALQDEIKLLSEPFKIFEFDFWRRPESRGESKLLIKAINGGTVHAVVSWWILQLDREGTLYYSTGPKWIGLEEGMGSGDWCDHWKQCVYFVPGKGLLVSKDEELPLHAIHTDISISYEFEIQAFRREVELYDFAQEDQLILPPERIAVYGDSNWRCSMLEAVKKALKGRVCPLCLVPDDSVFLTIALANLCETSHVISLFPGLREKGAKYLRAVASENGYSMDRIEVLDKGKDNLTMGDTHQKKVELLVGEPYYYGNDGMLPWQNLRFWKERTMLDSVLSKDALIMPCKGILKACAMSLPDLWRSRRCLQLIEGFDHSVVNATLGGCGDLPPPQESPWLPFFIWQCGENKGLSKIFAVMEFDLSKPISPCFGKTQVEFTETGICHGFALWIDWVMDTNNSILISAGPDQRYWKQGVKLLAEPVTVGIHGSTTGSISAEIEASFNPSSASGDTHEEFLQCLSLHSPNSTSISKLIYTPNNSSYLSVLNFSIQNLRFTSPSTPKPLVIVTPFDESQIQATVYCSKNHGMQIRVRSGGHDYEGLSYVSDVPFVILDMINVSSITVDAESKTAWVESGATIGQLYYRIAEKSKTLGFPAGVCPTMGVGGHFSGGGYGLMLRKYGLAADNVIDARIIDVNGQVLDRKSMGEDLFWAIRGGGGASFGVILAWKVNLVTVPSTVTVFTVAKTLDQNATNLIHKWQHIAPKFPEDLFIRIIINRVNSSENGKWTIQASFNSLYLGGINNLIPLMQECFPELGLTEKDCTEMSWIDSILYFAGIPVSESLDVLLDRTPLTRVYFKAKSDYVKEPIPVFGLEGIWRMFYEDEGEQAVMILSPYGGKMEEIDESSIPFPHRKGNLYKIQHLVNWNEEGEEVSQRHISWIRRLYSYMARYVSRFPRAAYINYRDLDVGVNNNKGNTSYAQASIWGVKYFKNNFNRLVQVKTKVDPGNFFRNEQSIPPFSAWWKKGD</sequence>
<reference evidence="15" key="1">
    <citation type="submission" date="2020-08" db="EMBL/GenBank/DDBJ databases">
        <title>Plant Genome Project.</title>
        <authorList>
            <person name="Zhang R.-G."/>
        </authorList>
    </citation>
    <scope>NUCLEOTIDE SEQUENCE</scope>
    <source>
        <strain evidence="15">WSP0</strain>
        <tissue evidence="15">Leaf</tissue>
    </source>
</reference>
<dbReference type="FunFam" id="2.70.160.11:FF:000013">
    <property type="entry name" value="Protein arginine N-methyltransferase 1.6"/>
    <property type="match status" value="1"/>
</dbReference>
<keyword evidence="7" id="KW-0732">Signal</keyword>
<comment type="cofactor">
    <cofactor evidence="1">
        <name>FAD</name>
        <dbReference type="ChEBI" id="CHEBI:57692"/>
    </cofactor>
</comment>
<comment type="similarity">
    <text evidence="2">Belongs to the oxygen-dependent FAD-linked oxidoreductase family.</text>
</comment>
<feature type="domain" description="FAD-binding PCMH-type" evidence="14">
    <location>
        <begin position="741"/>
        <end position="915"/>
    </location>
</feature>
<dbReference type="FunFam" id="3.40.50.150:FF:000070">
    <property type="entry name" value="Protein arginine N-methyltransferase 7"/>
    <property type="match status" value="1"/>
</dbReference>
<protein>
    <recommendedName>
        <fullName evidence="14">FAD-binding PCMH-type domain-containing protein</fullName>
    </recommendedName>
</protein>
<evidence type="ECO:0000256" key="13">
    <source>
        <dbReference type="PROSITE-ProRule" id="PRU01015"/>
    </source>
</evidence>
<dbReference type="Pfam" id="PF22528">
    <property type="entry name" value="PRMT_C"/>
    <property type="match status" value="1"/>
</dbReference>
<dbReference type="InterPro" id="IPR012951">
    <property type="entry name" value="BBE"/>
</dbReference>
<evidence type="ECO:0000256" key="7">
    <source>
        <dbReference type="ARBA" id="ARBA00022729"/>
    </source>
</evidence>
<evidence type="ECO:0000256" key="6">
    <source>
        <dbReference type="ARBA" id="ARBA00022691"/>
    </source>
</evidence>
<dbReference type="Gene3D" id="2.70.160.11">
    <property type="entry name" value="Hnrnp arginine n-methyltransferase1"/>
    <property type="match status" value="2"/>
</dbReference>
<keyword evidence="16" id="KW-1185">Reference proteome</keyword>
<evidence type="ECO:0000313" key="15">
    <source>
        <dbReference type="EMBL" id="KAG5562336.1"/>
    </source>
</evidence>
<gene>
    <name evidence="15" type="ORF">RHGRI_005163</name>
</gene>
<keyword evidence="5 13" id="KW-0808">Transferase</keyword>
<dbReference type="SUPFAM" id="SSF56176">
    <property type="entry name" value="FAD-binding/transporter-associated domain-like"/>
    <property type="match status" value="1"/>
</dbReference>
<dbReference type="FunFam" id="2.70.160.11:FF:000017">
    <property type="entry name" value="Protein arginine N-methyltransferase 1.6"/>
    <property type="match status" value="1"/>
</dbReference>
<dbReference type="Pfam" id="PF01565">
    <property type="entry name" value="FAD_binding_4"/>
    <property type="match status" value="1"/>
</dbReference>
<dbReference type="InterPro" id="IPR036318">
    <property type="entry name" value="FAD-bd_PCMH-like_sf"/>
</dbReference>
<dbReference type="InterPro" id="IPR006094">
    <property type="entry name" value="Oxid_FAD_bind_N"/>
</dbReference>
<evidence type="ECO:0000256" key="5">
    <source>
        <dbReference type="ARBA" id="ARBA00022679"/>
    </source>
</evidence>
<dbReference type="PANTHER" id="PTHR32448">
    <property type="entry name" value="OS08G0158400 PROTEIN"/>
    <property type="match status" value="1"/>
</dbReference>
<evidence type="ECO:0000313" key="16">
    <source>
        <dbReference type="Proteomes" id="UP000823749"/>
    </source>
</evidence>
<keyword evidence="9" id="KW-0274">FAD</keyword>
<dbReference type="Gene3D" id="3.40.462.20">
    <property type="match status" value="1"/>
</dbReference>
<dbReference type="Gene3D" id="3.30.43.10">
    <property type="entry name" value="Uridine Diphospho-n-acetylenolpyruvylglucosamine Reductase, domain 2"/>
    <property type="match status" value="1"/>
</dbReference>